<dbReference type="Proteomes" id="UP000234271">
    <property type="component" value="Chromosome"/>
</dbReference>
<dbReference type="Gene3D" id="3.90.120.10">
    <property type="entry name" value="DNA Methylase, subunit A, domain 2"/>
    <property type="match status" value="1"/>
</dbReference>
<dbReference type="PROSITE" id="PS00095">
    <property type="entry name" value="C5_MTASE_2"/>
    <property type="match status" value="1"/>
</dbReference>
<feature type="active site" evidence="6">
    <location>
        <position position="75"/>
    </location>
</feature>
<dbReference type="CDD" id="cd00315">
    <property type="entry name" value="Cyt_C5_DNA_methylase"/>
    <property type="match status" value="1"/>
</dbReference>
<dbReference type="PROSITE" id="PS00094">
    <property type="entry name" value="C5_MTASE_1"/>
    <property type="match status" value="1"/>
</dbReference>
<dbReference type="REBASE" id="231442">
    <property type="entry name" value="M.Ble401ORF18050P"/>
</dbReference>
<dbReference type="Pfam" id="PF00145">
    <property type="entry name" value="DNA_methylase"/>
    <property type="match status" value="1"/>
</dbReference>
<dbReference type="PANTHER" id="PTHR10629">
    <property type="entry name" value="CYTOSINE-SPECIFIC METHYLTRANSFERASE"/>
    <property type="match status" value="1"/>
</dbReference>
<evidence type="ECO:0000256" key="2">
    <source>
        <dbReference type="ARBA" id="ARBA00022679"/>
    </source>
</evidence>
<dbReference type="RefSeq" id="WP_062150566.1">
    <property type="nucleotide sequence ID" value="NZ_CP012373.2"/>
</dbReference>
<dbReference type="GO" id="GO:0003886">
    <property type="term" value="F:DNA (cytosine-5-)-methyltransferase activity"/>
    <property type="evidence" value="ECO:0007669"/>
    <property type="project" value="UniProtKB-EC"/>
</dbReference>
<evidence type="ECO:0000256" key="1">
    <source>
        <dbReference type="ARBA" id="ARBA00022603"/>
    </source>
</evidence>
<evidence type="ECO:0000313" key="10">
    <source>
        <dbReference type="Proteomes" id="UP000234271"/>
    </source>
</evidence>
<keyword evidence="1 6" id="KW-0489">Methyltransferase</keyword>
<dbReference type="PROSITE" id="PS51679">
    <property type="entry name" value="SAM_MT_C5"/>
    <property type="match status" value="1"/>
</dbReference>
<dbReference type="GO" id="GO:0003677">
    <property type="term" value="F:DNA binding"/>
    <property type="evidence" value="ECO:0007669"/>
    <property type="project" value="TreeGrafter"/>
</dbReference>
<evidence type="ECO:0000256" key="5">
    <source>
        <dbReference type="ARBA" id="ARBA00047422"/>
    </source>
</evidence>
<dbReference type="KEGG" id="blep:AL038_06255"/>
<comment type="similarity">
    <text evidence="6 7">Belongs to the class I-like SAM-binding methyltransferase superfamily. C5-methyltransferase family.</text>
</comment>
<keyword evidence="10" id="KW-1185">Reference proteome</keyword>
<keyword evidence="2 6" id="KW-0808">Transferase</keyword>
<evidence type="ECO:0000256" key="6">
    <source>
        <dbReference type="PROSITE-ProRule" id="PRU01016"/>
    </source>
</evidence>
<evidence type="ECO:0000313" key="9">
    <source>
        <dbReference type="EMBL" id="AUI70414.1"/>
    </source>
</evidence>
<evidence type="ECO:0000256" key="7">
    <source>
        <dbReference type="RuleBase" id="RU000416"/>
    </source>
</evidence>
<reference evidence="10" key="1">
    <citation type="submission" date="2016-12" db="EMBL/GenBank/DDBJ databases">
        <title>Complete Genome Sequence of Beggiatoa leptomitiformis D-401.</title>
        <authorList>
            <person name="Fomenkov A."/>
            <person name="Vincze T."/>
            <person name="Grabovich M."/>
            <person name="Anton B.P."/>
            <person name="Dubinina G."/>
            <person name="Orlova M."/>
            <person name="Belousova E."/>
            <person name="Roberts R.J."/>
        </authorList>
    </citation>
    <scope>NUCLEOTIDE SEQUENCE [LARGE SCALE GENOMIC DNA]</scope>
    <source>
        <strain evidence="10">D-401</strain>
    </source>
</reference>
<dbReference type="InterPro" id="IPR018117">
    <property type="entry name" value="C5_DNA_meth_AS"/>
</dbReference>
<organism evidence="9 10">
    <name type="scientific">Beggiatoa leptomitoformis</name>
    <dbReference type="NCBI Taxonomy" id="288004"/>
    <lineage>
        <taxon>Bacteria</taxon>
        <taxon>Pseudomonadati</taxon>
        <taxon>Pseudomonadota</taxon>
        <taxon>Gammaproteobacteria</taxon>
        <taxon>Thiotrichales</taxon>
        <taxon>Thiotrichaceae</taxon>
        <taxon>Beggiatoa</taxon>
    </lineage>
</organism>
<dbReference type="AlphaFoldDB" id="A0A2N9YIT5"/>
<dbReference type="EMBL" id="CP018889">
    <property type="protein sequence ID" value="AUI70414.1"/>
    <property type="molecule type" value="Genomic_DNA"/>
</dbReference>
<dbReference type="InterPro" id="IPR050390">
    <property type="entry name" value="C5-Methyltransferase"/>
</dbReference>
<dbReference type="STRING" id="288004.AL038_06255"/>
<dbReference type="GO" id="GO:0009307">
    <property type="term" value="P:DNA restriction-modification system"/>
    <property type="evidence" value="ECO:0007669"/>
    <property type="project" value="UniProtKB-KW"/>
</dbReference>
<gene>
    <name evidence="9" type="primary">dcm</name>
    <name evidence="9" type="ORF">BLE401_18050</name>
</gene>
<dbReference type="PRINTS" id="PR00105">
    <property type="entry name" value="C5METTRFRASE"/>
</dbReference>
<evidence type="ECO:0000256" key="4">
    <source>
        <dbReference type="ARBA" id="ARBA00022747"/>
    </source>
</evidence>
<dbReference type="NCBIfam" id="TIGR00675">
    <property type="entry name" value="dcm"/>
    <property type="match status" value="1"/>
</dbReference>
<dbReference type="InterPro" id="IPR029063">
    <property type="entry name" value="SAM-dependent_MTases_sf"/>
</dbReference>
<dbReference type="Gene3D" id="3.40.50.150">
    <property type="entry name" value="Vaccinia Virus protein VP39"/>
    <property type="match status" value="1"/>
</dbReference>
<comment type="catalytic activity">
    <reaction evidence="5 8">
        <text>a 2'-deoxycytidine in DNA + S-adenosyl-L-methionine = a 5-methyl-2'-deoxycytidine in DNA + S-adenosyl-L-homocysteine + H(+)</text>
        <dbReference type="Rhea" id="RHEA:13681"/>
        <dbReference type="Rhea" id="RHEA-COMP:11369"/>
        <dbReference type="Rhea" id="RHEA-COMP:11370"/>
        <dbReference type="ChEBI" id="CHEBI:15378"/>
        <dbReference type="ChEBI" id="CHEBI:57856"/>
        <dbReference type="ChEBI" id="CHEBI:59789"/>
        <dbReference type="ChEBI" id="CHEBI:85452"/>
        <dbReference type="ChEBI" id="CHEBI:85454"/>
        <dbReference type="EC" id="2.1.1.37"/>
    </reaction>
</comment>
<accession>A0A2N9YIT5</accession>
<dbReference type="PANTHER" id="PTHR10629:SF52">
    <property type="entry name" value="DNA (CYTOSINE-5)-METHYLTRANSFERASE 1"/>
    <property type="match status" value="1"/>
</dbReference>
<dbReference type="OrthoDB" id="9813719at2"/>
<proteinExistence type="inferred from homology"/>
<evidence type="ECO:0000256" key="8">
    <source>
        <dbReference type="RuleBase" id="RU000417"/>
    </source>
</evidence>
<evidence type="ECO:0000256" key="3">
    <source>
        <dbReference type="ARBA" id="ARBA00022691"/>
    </source>
</evidence>
<dbReference type="InterPro" id="IPR031303">
    <property type="entry name" value="C5_meth_CS"/>
</dbReference>
<keyword evidence="4" id="KW-0680">Restriction system</keyword>
<sequence>MLRTLDLFSGCGGLSLGFQNAGFEILAAVDNWLPAIKTYQANFSHDIIQLDLSEENNIEKLSTYHPEMIIGGPPCQDFSSAGKRNEETSRADLTVKFAEIVATLKPKIFVMENVARINVTHTLRKSKAIFQHSGYGLSEVILNASLCGVPQIRKRFFLIGLLHEQDHVVIPYLTQHLAEKPLSVFEYLGHDLEIEHYYRHPRSYARRAIFSIYEPSPTVRGVNRPIPKTYQFHENDTSTDLRNIRVLTAIERSYLQTFPKNFIFPLKNKSELEQIIGNAVPVKLAEYVANAISSYLQHGQRIKKNTYQNLITQQLSIF</sequence>
<dbReference type="SUPFAM" id="SSF53335">
    <property type="entry name" value="S-adenosyl-L-methionine-dependent methyltransferases"/>
    <property type="match status" value="1"/>
</dbReference>
<keyword evidence="3 6" id="KW-0949">S-adenosyl-L-methionine</keyword>
<dbReference type="EC" id="2.1.1.37" evidence="8"/>
<protein>
    <recommendedName>
        <fullName evidence="8">Cytosine-specific methyltransferase</fullName>
        <ecNumber evidence="8">2.1.1.37</ecNumber>
    </recommendedName>
</protein>
<dbReference type="GO" id="GO:0044027">
    <property type="term" value="P:negative regulation of gene expression via chromosomal CpG island methylation"/>
    <property type="evidence" value="ECO:0007669"/>
    <property type="project" value="TreeGrafter"/>
</dbReference>
<name>A0A2N9YIT5_9GAMM</name>
<dbReference type="InterPro" id="IPR001525">
    <property type="entry name" value="C5_MeTfrase"/>
</dbReference>
<dbReference type="GO" id="GO:0032259">
    <property type="term" value="P:methylation"/>
    <property type="evidence" value="ECO:0007669"/>
    <property type="project" value="UniProtKB-KW"/>
</dbReference>